<evidence type="ECO:0000313" key="2">
    <source>
        <dbReference type="EMBL" id="CAH2076772.1"/>
    </source>
</evidence>
<dbReference type="Proteomes" id="UP000837857">
    <property type="component" value="Chromosome 9"/>
</dbReference>
<sequence length="188" mass="21203">MEKDHKVLDQDLGEKTLVGTTEWDLRDLGQVPMEKGQGPDLGAMNLADPGLVLEEKDKAEIKEKDPKDRDLYPEEIMEKDQKGPGQVMEEKDQERDLKDLGLVLEEQHQVRDHKDPGLLRKKKVQVETMEKDHKDLKVRKDLGPGGNRNGTLVNLGQVLVEKGQGPDLGAMNLVVTTERDLKDLVQNQ</sequence>
<feature type="region of interest" description="Disordered" evidence="1">
    <location>
        <begin position="55"/>
        <end position="93"/>
    </location>
</feature>
<feature type="non-terminal residue" evidence="2">
    <location>
        <position position="1"/>
    </location>
</feature>
<dbReference type="EMBL" id="OW152821">
    <property type="protein sequence ID" value="CAH2076772.1"/>
    <property type="molecule type" value="Genomic_DNA"/>
</dbReference>
<evidence type="ECO:0000256" key="1">
    <source>
        <dbReference type="SAM" id="MobiDB-lite"/>
    </source>
</evidence>
<protein>
    <submittedName>
        <fullName evidence="2">Uncharacterized protein</fullName>
    </submittedName>
</protein>
<accession>A0ABN8J9G2</accession>
<organism evidence="2 3">
    <name type="scientific">Iphiclides podalirius</name>
    <name type="common">scarce swallowtail</name>
    <dbReference type="NCBI Taxonomy" id="110791"/>
    <lineage>
        <taxon>Eukaryota</taxon>
        <taxon>Metazoa</taxon>
        <taxon>Ecdysozoa</taxon>
        <taxon>Arthropoda</taxon>
        <taxon>Hexapoda</taxon>
        <taxon>Insecta</taxon>
        <taxon>Pterygota</taxon>
        <taxon>Neoptera</taxon>
        <taxon>Endopterygota</taxon>
        <taxon>Lepidoptera</taxon>
        <taxon>Glossata</taxon>
        <taxon>Ditrysia</taxon>
        <taxon>Papilionoidea</taxon>
        <taxon>Papilionidae</taxon>
        <taxon>Papilioninae</taxon>
        <taxon>Iphiclides</taxon>
    </lineage>
</organism>
<keyword evidence="3" id="KW-1185">Reference proteome</keyword>
<reference evidence="2" key="1">
    <citation type="submission" date="2022-03" db="EMBL/GenBank/DDBJ databases">
        <authorList>
            <person name="Martin H S."/>
        </authorList>
    </citation>
    <scope>NUCLEOTIDE SEQUENCE</scope>
</reference>
<proteinExistence type="predicted"/>
<evidence type="ECO:0000313" key="3">
    <source>
        <dbReference type="Proteomes" id="UP000837857"/>
    </source>
</evidence>
<feature type="region of interest" description="Disordered" evidence="1">
    <location>
        <begin position="125"/>
        <end position="151"/>
    </location>
</feature>
<feature type="compositionally biased region" description="Basic and acidic residues" evidence="1">
    <location>
        <begin position="125"/>
        <end position="142"/>
    </location>
</feature>
<name>A0ABN8J9G2_9NEOP</name>
<gene>
    <name evidence="2" type="ORF">IPOD504_LOCUS17409</name>
</gene>